<organism evidence="2 3">
    <name type="scientific">Paramarasmius palmivorus</name>
    <dbReference type="NCBI Taxonomy" id="297713"/>
    <lineage>
        <taxon>Eukaryota</taxon>
        <taxon>Fungi</taxon>
        <taxon>Dikarya</taxon>
        <taxon>Basidiomycota</taxon>
        <taxon>Agaricomycotina</taxon>
        <taxon>Agaricomycetes</taxon>
        <taxon>Agaricomycetidae</taxon>
        <taxon>Agaricales</taxon>
        <taxon>Marasmiineae</taxon>
        <taxon>Marasmiaceae</taxon>
        <taxon>Paramarasmius</taxon>
    </lineage>
</organism>
<reference evidence="2 3" key="1">
    <citation type="submission" date="2024-01" db="EMBL/GenBank/DDBJ databases">
        <title>A draft genome for a cacao thread blight-causing isolate of Paramarasmius palmivorus.</title>
        <authorList>
            <person name="Baruah I.K."/>
            <person name="Bukari Y."/>
            <person name="Amoako-Attah I."/>
            <person name="Meinhardt L.W."/>
            <person name="Bailey B.A."/>
            <person name="Cohen S.P."/>
        </authorList>
    </citation>
    <scope>NUCLEOTIDE SEQUENCE [LARGE SCALE GENOMIC DNA]</scope>
    <source>
        <strain evidence="2 3">GH-12</strain>
    </source>
</reference>
<feature type="non-terminal residue" evidence="2">
    <location>
        <position position="126"/>
    </location>
</feature>
<gene>
    <name evidence="2" type="ORF">VNI00_006321</name>
</gene>
<dbReference type="EMBL" id="JAYKXP010000019">
    <property type="protein sequence ID" value="KAK7047553.1"/>
    <property type="molecule type" value="Genomic_DNA"/>
</dbReference>
<keyword evidence="3" id="KW-1185">Reference proteome</keyword>
<comment type="caution">
    <text evidence="2">The sequence shown here is derived from an EMBL/GenBank/DDBJ whole genome shotgun (WGS) entry which is preliminary data.</text>
</comment>
<evidence type="ECO:0000313" key="3">
    <source>
        <dbReference type="Proteomes" id="UP001383192"/>
    </source>
</evidence>
<evidence type="ECO:0000313" key="2">
    <source>
        <dbReference type="EMBL" id="KAK7047553.1"/>
    </source>
</evidence>
<dbReference type="Proteomes" id="UP001383192">
    <property type="component" value="Unassembled WGS sequence"/>
</dbReference>
<feature type="transmembrane region" description="Helical" evidence="1">
    <location>
        <begin position="64"/>
        <end position="89"/>
    </location>
</feature>
<accession>A0AAW0D4N4</accession>
<proteinExistence type="predicted"/>
<keyword evidence="1" id="KW-0472">Membrane</keyword>
<keyword evidence="1" id="KW-0812">Transmembrane</keyword>
<name>A0AAW0D4N4_9AGAR</name>
<sequence length="126" mass="14166">MLNALIGDIIVFWRAWILWRHKRSMIYAPAVLLICTAVTLILILATPIVKNTSAGLVYEELNNILHLVGFGFSVVTNVATNASIGYYTWLHRKAVQEYLDAGNHRARNEKILALILETGMIYVAII</sequence>
<evidence type="ECO:0000256" key="1">
    <source>
        <dbReference type="SAM" id="Phobius"/>
    </source>
</evidence>
<feature type="transmembrane region" description="Helical" evidence="1">
    <location>
        <begin position="24"/>
        <end position="44"/>
    </location>
</feature>
<protein>
    <submittedName>
        <fullName evidence="2">Uncharacterized protein</fullName>
    </submittedName>
</protein>
<dbReference type="AlphaFoldDB" id="A0AAW0D4N4"/>
<keyword evidence="1" id="KW-1133">Transmembrane helix</keyword>